<dbReference type="Gene3D" id="2.170.190.11">
    <property type="entry name" value="Molybdopterin biosynthesis moea protein, domain 3"/>
    <property type="match status" value="1"/>
</dbReference>
<dbReference type="PANTHER" id="PTHR10192">
    <property type="entry name" value="MOLYBDOPTERIN BIOSYNTHESIS PROTEIN"/>
    <property type="match status" value="1"/>
</dbReference>
<dbReference type="InterPro" id="IPR036135">
    <property type="entry name" value="MoeA_linker/N_sf"/>
</dbReference>
<dbReference type="SMART" id="SM00852">
    <property type="entry name" value="MoCF_biosynth"/>
    <property type="match status" value="1"/>
</dbReference>
<dbReference type="Gene3D" id="3.40.980.10">
    <property type="entry name" value="MoaB/Mog-like domain"/>
    <property type="match status" value="1"/>
</dbReference>
<dbReference type="InterPro" id="IPR005111">
    <property type="entry name" value="MoeA_C_domain_IV"/>
</dbReference>
<dbReference type="SUPFAM" id="SSF63867">
    <property type="entry name" value="MoeA C-terminal domain-like"/>
    <property type="match status" value="1"/>
</dbReference>
<dbReference type="Pfam" id="PF00994">
    <property type="entry name" value="MoCF_biosynth"/>
    <property type="match status" value="1"/>
</dbReference>
<keyword evidence="6" id="KW-0460">Magnesium</keyword>
<evidence type="ECO:0000256" key="4">
    <source>
        <dbReference type="ARBA" id="ARBA00023150"/>
    </source>
</evidence>
<evidence type="ECO:0000256" key="2">
    <source>
        <dbReference type="ARBA" id="ARBA00005046"/>
    </source>
</evidence>
<evidence type="ECO:0000313" key="8">
    <source>
        <dbReference type="EMBL" id="MFC6199748.1"/>
    </source>
</evidence>
<dbReference type="Gene3D" id="3.90.105.10">
    <property type="entry name" value="Molybdopterin biosynthesis moea protein, domain 2"/>
    <property type="match status" value="1"/>
</dbReference>
<dbReference type="Proteomes" id="UP001596303">
    <property type="component" value="Unassembled WGS sequence"/>
</dbReference>
<dbReference type="Pfam" id="PF03453">
    <property type="entry name" value="MoeA_N"/>
    <property type="match status" value="1"/>
</dbReference>
<comment type="catalytic activity">
    <reaction evidence="5">
        <text>adenylyl-molybdopterin + molybdate = Mo-molybdopterin + AMP + H(+)</text>
        <dbReference type="Rhea" id="RHEA:35047"/>
        <dbReference type="ChEBI" id="CHEBI:15378"/>
        <dbReference type="ChEBI" id="CHEBI:36264"/>
        <dbReference type="ChEBI" id="CHEBI:62727"/>
        <dbReference type="ChEBI" id="CHEBI:71302"/>
        <dbReference type="ChEBI" id="CHEBI:456215"/>
        <dbReference type="EC" id="2.10.1.1"/>
    </reaction>
</comment>
<evidence type="ECO:0000256" key="1">
    <source>
        <dbReference type="ARBA" id="ARBA00002901"/>
    </source>
</evidence>
<protein>
    <recommendedName>
        <fullName evidence="6">Molybdopterin molybdenumtransferase</fullName>
        <ecNumber evidence="6">2.10.1.1</ecNumber>
    </recommendedName>
</protein>
<comment type="caution">
    <text evidence="8">The sequence shown here is derived from an EMBL/GenBank/DDBJ whole genome shotgun (WGS) entry which is preliminary data.</text>
</comment>
<comment type="cofactor">
    <cofactor evidence="6">
        <name>Mg(2+)</name>
        <dbReference type="ChEBI" id="CHEBI:18420"/>
    </cofactor>
</comment>
<comment type="pathway">
    <text evidence="2 6">Cofactor biosynthesis; molybdopterin biosynthesis.</text>
</comment>
<comment type="function">
    <text evidence="1 6">Catalyzes the insertion of molybdate into adenylated molybdopterin with the concomitant release of AMP.</text>
</comment>
<keyword evidence="6" id="KW-0479">Metal-binding</keyword>
<gene>
    <name evidence="8" type="ORF">ACFQDM_16840</name>
</gene>
<dbReference type="InterPro" id="IPR036688">
    <property type="entry name" value="MoeA_C_domain_IV_sf"/>
</dbReference>
<dbReference type="EC" id="2.10.1.1" evidence="6"/>
<dbReference type="Gene3D" id="2.40.340.10">
    <property type="entry name" value="MoeA, C-terminal, domain IV"/>
    <property type="match status" value="1"/>
</dbReference>
<evidence type="ECO:0000256" key="3">
    <source>
        <dbReference type="ARBA" id="ARBA00010763"/>
    </source>
</evidence>
<keyword evidence="9" id="KW-1185">Reference proteome</keyword>
<reference evidence="9" key="1">
    <citation type="journal article" date="2019" name="Int. J. Syst. Evol. Microbiol.">
        <title>The Global Catalogue of Microorganisms (GCM) 10K type strain sequencing project: providing services to taxonomists for standard genome sequencing and annotation.</title>
        <authorList>
            <consortium name="The Broad Institute Genomics Platform"/>
            <consortium name="The Broad Institute Genome Sequencing Center for Infectious Disease"/>
            <person name="Wu L."/>
            <person name="Ma J."/>
        </authorList>
    </citation>
    <scope>NUCLEOTIDE SEQUENCE [LARGE SCALE GENOMIC DNA]</scope>
    <source>
        <strain evidence="9">CGMCC-1.15741</strain>
    </source>
</reference>
<evidence type="ECO:0000256" key="6">
    <source>
        <dbReference type="RuleBase" id="RU365090"/>
    </source>
</evidence>
<sequence length="398" mass="42100">MTLISLEEAQKIAAEHELLKTAVEIALEDAAGRILAKPVFADVDRPFSNLSAMDGYAVRLADVVDANAKLKVIGEVAAGQMPDKAISAGECMRIFTGAPLPEGSDHIVIQEDVTRSGDQIITELGYADAEFVRRKGSDFARNDELIGEGALLTPAALSLIAAANVGNLEVYAPLRAAILMNGNELQSPGQDLTPGAIPESNSYGLSGLLRSHGCDVVATRFVSDSRTDISRAIEELSDSADLILTVGGASVGDHDLMRPCFTDAGFGIQFSGVAVRPGKPTWLAKRGTQVVLGLPGNPASSFVCAQLFLPFLSGTKPLQERNALCRVDLKANGRREHLMRALAWIDDHGTLVVEPFASQDSGNISVLAKSNALIRRPVEATAVSSGDQVSVLLTGELF</sequence>
<evidence type="ECO:0000313" key="9">
    <source>
        <dbReference type="Proteomes" id="UP001596303"/>
    </source>
</evidence>
<name>A0ABW1SEM0_9PROT</name>
<keyword evidence="6" id="KW-0808">Transferase</keyword>
<dbReference type="PANTHER" id="PTHR10192:SF5">
    <property type="entry name" value="GEPHYRIN"/>
    <property type="match status" value="1"/>
</dbReference>
<evidence type="ECO:0000259" key="7">
    <source>
        <dbReference type="SMART" id="SM00852"/>
    </source>
</evidence>
<keyword evidence="6" id="KW-0500">Molybdenum</keyword>
<dbReference type="CDD" id="cd00887">
    <property type="entry name" value="MoeA"/>
    <property type="match status" value="1"/>
</dbReference>
<dbReference type="SUPFAM" id="SSF63882">
    <property type="entry name" value="MoeA N-terminal region -like"/>
    <property type="match status" value="1"/>
</dbReference>
<dbReference type="InterPro" id="IPR038987">
    <property type="entry name" value="MoeA-like"/>
</dbReference>
<comment type="similarity">
    <text evidence="3 6">Belongs to the MoeA family.</text>
</comment>
<dbReference type="Pfam" id="PF03454">
    <property type="entry name" value="MoeA_C"/>
    <property type="match status" value="1"/>
</dbReference>
<proteinExistence type="inferred from homology"/>
<dbReference type="InterPro" id="IPR001453">
    <property type="entry name" value="MoaB/Mog_dom"/>
</dbReference>
<dbReference type="EMBL" id="JBHSSW010000066">
    <property type="protein sequence ID" value="MFC6199748.1"/>
    <property type="molecule type" value="Genomic_DNA"/>
</dbReference>
<dbReference type="InterPro" id="IPR036425">
    <property type="entry name" value="MoaB/Mog-like_dom_sf"/>
</dbReference>
<feature type="domain" description="MoaB/Mog" evidence="7">
    <location>
        <begin position="177"/>
        <end position="315"/>
    </location>
</feature>
<dbReference type="SUPFAM" id="SSF53218">
    <property type="entry name" value="Molybdenum cofactor biosynthesis proteins"/>
    <property type="match status" value="1"/>
</dbReference>
<keyword evidence="4 6" id="KW-0501">Molybdenum cofactor biosynthesis</keyword>
<organism evidence="8 9">
    <name type="scientific">Ponticaulis profundi</name>
    <dbReference type="NCBI Taxonomy" id="2665222"/>
    <lineage>
        <taxon>Bacteria</taxon>
        <taxon>Pseudomonadati</taxon>
        <taxon>Pseudomonadota</taxon>
        <taxon>Alphaproteobacteria</taxon>
        <taxon>Hyphomonadales</taxon>
        <taxon>Hyphomonadaceae</taxon>
        <taxon>Ponticaulis</taxon>
    </lineage>
</organism>
<accession>A0ABW1SEM0</accession>
<evidence type="ECO:0000256" key="5">
    <source>
        <dbReference type="ARBA" id="ARBA00047317"/>
    </source>
</evidence>
<dbReference type="InterPro" id="IPR005110">
    <property type="entry name" value="MoeA_linker/N"/>
</dbReference>
<dbReference type="RefSeq" id="WP_377381141.1">
    <property type="nucleotide sequence ID" value="NZ_JBHSSW010000066.1"/>
</dbReference>